<dbReference type="InterPro" id="IPR001492">
    <property type="entry name" value="Flagellin"/>
</dbReference>
<dbReference type="InterPro" id="IPR046358">
    <property type="entry name" value="Flagellin_C"/>
</dbReference>
<reference evidence="6" key="1">
    <citation type="submission" date="2020-07" db="EMBL/GenBank/DDBJ databases">
        <title>Huge and variable diversity of episymbiotic CPR bacteria and DPANN archaea in groundwater ecosystems.</title>
        <authorList>
            <person name="He C.Y."/>
            <person name="Keren R."/>
            <person name="Whittaker M."/>
            <person name="Farag I.F."/>
            <person name="Doudna J."/>
            <person name="Cate J.H.D."/>
            <person name="Banfield J.F."/>
        </authorList>
    </citation>
    <scope>NUCLEOTIDE SEQUENCE</scope>
    <source>
        <strain evidence="6">NC_groundwater_1370_Ag_S-0.2um_69_93</strain>
    </source>
</reference>
<dbReference type="GO" id="GO:0009288">
    <property type="term" value="C:bacterial-type flagellum"/>
    <property type="evidence" value="ECO:0007669"/>
    <property type="project" value="UniProtKB-SubCell"/>
</dbReference>
<evidence type="ECO:0000313" key="7">
    <source>
        <dbReference type="Proteomes" id="UP000752292"/>
    </source>
</evidence>
<dbReference type="Proteomes" id="UP000752292">
    <property type="component" value="Unassembled WGS sequence"/>
</dbReference>
<feature type="domain" description="Flagellin N-terminal" evidence="4">
    <location>
        <begin position="5"/>
        <end position="129"/>
    </location>
</feature>
<protein>
    <recommendedName>
        <fullName evidence="3">Flagellin</fullName>
    </recommendedName>
</protein>
<comment type="subcellular location">
    <subcellularLocation>
        <location evidence="3">Secreted</location>
    </subcellularLocation>
    <subcellularLocation>
        <location evidence="3">Bacterial flagellum</location>
    </subcellularLocation>
</comment>
<dbReference type="InterPro" id="IPR001029">
    <property type="entry name" value="Flagellin_N"/>
</dbReference>
<evidence type="ECO:0000256" key="2">
    <source>
        <dbReference type="ARBA" id="ARBA00023143"/>
    </source>
</evidence>
<dbReference type="EMBL" id="JACQRX010000257">
    <property type="protein sequence ID" value="MBI4251965.1"/>
    <property type="molecule type" value="Genomic_DNA"/>
</dbReference>
<comment type="function">
    <text evidence="3">Flagellin is the subunit protein which polymerizes to form the filaments of bacterial flagella.</text>
</comment>
<dbReference type="Gene3D" id="1.20.1330.10">
    <property type="entry name" value="f41 fragment of flagellin, N-terminal domain"/>
    <property type="match status" value="1"/>
</dbReference>
<dbReference type="PANTHER" id="PTHR42792:SF2">
    <property type="entry name" value="FLAGELLIN"/>
    <property type="match status" value="1"/>
</dbReference>
<dbReference type="InterPro" id="IPR042187">
    <property type="entry name" value="Flagellin_C_sub2"/>
</dbReference>
<feature type="domain" description="Flagellin C-terminal" evidence="5">
    <location>
        <begin position="166"/>
        <end position="242"/>
    </location>
</feature>
<dbReference type="PANTHER" id="PTHR42792">
    <property type="entry name" value="FLAGELLIN"/>
    <property type="match status" value="1"/>
</dbReference>
<evidence type="ECO:0000256" key="1">
    <source>
        <dbReference type="ARBA" id="ARBA00005709"/>
    </source>
</evidence>
<evidence type="ECO:0000259" key="5">
    <source>
        <dbReference type="Pfam" id="PF00700"/>
    </source>
</evidence>
<accession>A0A933E9V6</accession>
<dbReference type="GO" id="GO:0005576">
    <property type="term" value="C:extracellular region"/>
    <property type="evidence" value="ECO:0007669"/>
    <property type="project" value="UniProtKB-SubCell"/>
</dbReference>
<dbReference type="AlphaFoldDB" id="A0A933E9V6"/>
<organism evidence="6 7">
    <name type="scientific">Tectimicrobiota bacterium</name>
    <dbReference type="NCBI Taxonomy" id="2528274"/>
    <lineage>
        <taxon>Bacteria</taxon>
        <taxon>Pseudomonadati</taxon>
        <taxon>Nitrospinota/Tectimicrobiota group</taxon>
        <taxon>Candidatus Tectimicrobiota</taxon>
    </lineage>
</organism>
<keyword evidence="2 3" id="KW-0975">Bacterial flagellum</keyword>
<comment type="similarity">
    <text evidence="1 3">Belongs to the bacterial flagellin family.</text>
</comment>
<dbReference type="SUPFAM" id="SSF64518">
    <property type="entry name" value="Phase 1 flagellin"/>
    <property type="match status" value="1"/>
</dbReference>
<comment type="caution">
    <text evidence="6">The sequence shown here is derived from an EMBL/GenBank/DDBJ whole genome shotgun (WGS) entry which is preliminary data.</text>
</comment>
<dbReference type="Pfam" id="PF00669">
    <property type="entry name" value="Flagellin_N"/>
    <property type="match status" value="1"/>
</dbReference>
<dbReference type="Gene3D" id="6.10.10.10">
    <property type="entry name" value="Flagellar export chaperone, C-terminal domain"/>
    <property type="match status" value="1"/>
</dbReference>
<keyword evidence="3" id="KW-0964">Secreted</keyword>
<evidence type="ECO:0000313" key="6">
    <source>
        <dbReference type="EMBL" id="MBI4251965.1"/>
    </source>
</evidence>
<proteinExistence type="inferred from homology"/>
<name>A0A933E9V6_UNCTE</name>
<sequence>MGIRINQNIQSLQALRNIRGAQEALTRDAERLSTASQINRGADNPAGLIVSENLRAQTEGLDVQVRGRQNEINQIRAEDVRFDEALNQLRNVRNQALQSLNTGGGDAASRAASQAAAQSSLQGVQQALQGSQAEELGFDTAELNSALQDLQGTDLTTPEGAAQAVERVDQAIEQVSTFRGQLGAREANQLEPEARQFSVQAENLRASESAIRDTDFAEAVVSFTRNQVRQGTGLAALRQSNANAARTAGQLTGGGRGGLVNTIA</sequence>
<gene>
    <name evidence="6" type="ORF">HY618_05845</name>
</gene>
<evidence type="ECO:0000259" key="4">
    <source>
        <dbReference type="Pfam" id="PF00669"/>
    </source>
</evidence>
<evidence type="ECO:0000256" key="3">
    <source>
        <dbReference type="RuleBase" id="RU362073"/>
    </source>
</evidence>
<dbReference type="GO" id="GO:0005198">
    <property type="term" value="F:structural molecule activity"/>
    <property type="evidence" value="ECO:0007669"/>
    <property type="project" value="UniProtKB-UniRule"/>
</dbReference>
<dbReference type="Pfam" id="PF00700">
    <property type="entry name" value="Flagellin_C"/>
    <property type="match status" value="1"/>
</dbReference>